<dbReference type="RefSeq" id="WP_103467040.1">
    <property type="nucleotide sequence ID" value="NZ_PPXC01000016.1"/>
</dbReference>
<dbReference type="PANTHER" id="PTHR37937:SF1">
    <property type="entry name" value="CONJUGATIVE TRANSFER: DNA TRANSPORT"/>
    <property type="match status" value="1"/>
</dbReference>
<evidence type="ECO:0000256" key="6">
    <source>
        <dbReference type="SAM" id="MobiDB-lite"/>
    </source>
</evidence>
<evidence type="ECO:0000256" key="2">
    <source>
        <dbReference type="ARBA" id="ARBA00022475"/>
    </source>
</evidence>
<keyword evidence="3" id="KW-0812">Transmembrane</keyword>
<comment type="caution">
    <text evidence="8">The sequence shown here is derived from an EMBL/GenBank/DDBJ whole genome shotgun (WGS) entry which is preliminary data.</text>
</comment>
<sequence>MANALKPYEKAAHRLAHGRALAPLQAKARTKDARQKHPFMLDPGPGLPWPIPMDGLQEPLYQGWRECGVINIQPGGYKTTAFVIPQAAAAPGALLLTSNKVDGVAETVALRTGEGRTIWRIDPQGIEGVPQGCTVNLLRYVHDDVTATELATVLSDASSANNTRSDQQKSDDAHFGPAGIRLVSYAILAAALEGRPISTVERWIVVGEGAFPEGSPEALANKDARARDVIATGQDAIAAALDRHGWNQWATATRAIKGQPEKTRGSLWATAARMVQDLGFQHNIAWTTPTPSLPELELEAFLYSKDTLIMLSKKGAGGAGFIVTSLLQALVKQAERTAADSGSRLPVPLVMLLDEICNIVQWPELPDKLSFFGSLGIVTNLFIQGFDQGIRTFGQQGMGQLWKSANIRWLGGGEDDTVLRGFSATAGDYDKAVISTSSRGWMETTTSKSTQQRPILTVAELANMPKGYGLLTAQDLPQPCLAKVQPWFHNPDLLALISPESTTNPAPQKKEANPWIS</sequence>
<evidence type="ECO:0000256" key="5">
    <source>
        <dbReference type="ARBA" id="ARBA00023136"/>
    </source>
</evidence>
<keyword evidence="2" id="KW-1003">Cell membrane</keyword>
<keyword evidence="4" id="KW-1133">Transmembrane helix</keyword>
<dbReference type="SUPFAM" id="SSF52540">
    <property type="entry name" value="P-loop containing nucleoside triphosphate hydrolases"/>
    <property type="match status" value="1"/>
</dbReference>
<dbReference type="InterPro" id="IPR027417">
    <property type="entry name" value="P-loop_NTPase"/>
</dbReference>
<keyword evidence="9" id="KW-1185">Reference proteome</keyword>
<protein>
    <recommendedName>
        <fullName evidence="7">TraD/TraG TraM recognition site domain-containing protein</fullName>
    </recommendedName>
</protein>
<name>A0A2S3ZSI0_ARTGL</name>
<dbReference type="GO" id="GO:0005886">
    <property type="term" value="C:plasma membrane"/>
    <property type="evidence" value="ECO:0007669"/>
    <property type="project" value="UniProtKB-SubCell"/>
</dbReference>
<feature type="compositionally biased region" description="Basic and acidic residues" evidence="6">
    <location>
        <begin position="508"/>
        <end position="517"/>
    </location>
</feature>
<evidence type="ECO:0000256" key="4">
    <source>
        <dbReference type="ARBA" id="ARBA00022989"/>
    </source>
</evidence>
<comment type="subcellular location">
    <subcellularLocation>
        <location evidence="1">Cell membrane</location>
        <topology evidence="1">Multi-pass membrane protein</topology>
    </subcellularLocation>
</comment>
<accession>A0A2S3ZSI0</accession>
<dbReference type="Proteomes" id="UP000237061">
    <property type="component" value="Unassembled WGS sequence"/>
</dbReference>
<organism evidence="8 9">
    <name type="scientific">Arthrobacter glacialis</name>
    <dbReference type="NCBI Taxonomy" id="1664"/>
    <lineage>
        <taxon>Bacteria</taxon>
        <taxon>Bacillati</taxon>
        <taxon>Actinomycetota</taxon>
        <taxon>Actinomycetes</taxon>
        <taxon>Micrococcales</taxon>
        <taxon>Micrococcaceae</taxon>
        <taxon>Arthrobacter</taxon>
    </lineage>
</organism>
<dbReference type="AlphaFoldDB" id="A0A2S3ZSI0"/>
<dbReference type="InterPro" id="IPR032689">
    <property type="entry name" value="TraG-D_C"/>
</dbReference>
<keyword evidence="5" id="KW-0472">Membrane</keyword>
<evidence type="ECO:0000313" key="9">
    <source>
        <dbReference type="Proteomes" id="UP000237061"/>
    </source>
</evidence>
<evidence type="ECO:0000259" key="7">
    <source>
        <dbReference type="Pfam" id="PF12696"/>
    </source>
</evidence>
<evidence type="ECO:0000256" key="3">
    <source>
        <dbReference type="ARBA" id="ARBA00022692"/>
    </source>
</evidence>
<dbReference type="InterPro" id="IPR051539">
    <property type="entry name" value="T4SS-coupling_protein"/>
</dbReference>
<proteinExistence type="predicted"/>
<evidence type="ECO:0000256" key="1">
    <source>
        <dbReference type="ARBA" id="ARBA00004651"/>
    </source>
</evidence>
<dbReference type="CDD" id="cd01127">
    <property type="entry name" value="TrwB_TraG_TraD_VirD4"/>
    <property type="match status" value="1"/>
</dbReference>
<dbReference type="Pfam" id="PF12696">
    <property type="entry name" value="TraG-D_C"/>
    <property type="match status" value="1"/>
</dbReference>
<feature type="domain" description="TraD/TraG TraM recognition site" evidence="7">
    <location>
        <begin position="348"/>
        <end position="466"/>
    </location>
</feature>
<reference evidence="8 9" key="1">
    <citation type="submission" date="2018-01" db="EMBL/GenBank/DDBJ databases">
        <title>Arthrobacter sp. nov., from glaciers in China.</title>
        <authorList>
            <person name="Liu Q."/>
            <person name="Xin Y.-H."/>
        </authorList>
    </citation>
    <scope>NUCLEOTIDE SEQUENCE [LARGE SCALE GENOMIC DNA]</scope>
    <source>
        <strain evidence="8 9">HLT2-12-2</strain>
    </source>
</reference>
<evidence type="ECO:0000313" key="8">
    <source>
        <dbReference type="EMBL" id="POH72188.1"/>
    </source>
</evidence>
<dbReference type="PANTHER" id="PTHR37937">
    <property type="entry name" value="CONJUGATIVE TRANSFER: DNA TRANSPORT"/>
    <property type="match status" value="1"/>
</dbReference>
<gene>
    <name evidence="8" type="ORF">CVS27_16990</name>
</gene>
<dbReference type="EMBL" id="PPXC01000016">
    <property type="protein sequence ID" value="POH72188.1"/>
    <property type="molecule type" value="Genomic_DNA"/>
</dbReference>
<feature type="region of interest" description="Disordered" evidence="6">
    <location>
        <begin position="498"/>
        <end position="517"/>
    </location>
</feature>
<dbReference type="Gene3D" id="3.40.50.300">
    <property type="entry name" value="P-loop containing nucleotide triphosphate hydrolases"/>
    <property type="match status" value="1"/>
</dbReference>